<keyword evidence="1" id="KW-0808">Transferase</keyword>
<dbReference type="PANTHER" id="PTHR28629">
    <property type="entry name" value="TRIOKINASE/FMN CYCLASE"/>
    <property type="match status" value="1"/>
</dbReference>
<dbReference type="InterPro" id="IPR050861">
    <property type="entry name" value="Dihydroxyacetone_Kinase"/>
</dbReference>
<keyword evidence="5" id="KW-1185">Reference proteome</keyword>
<dbReference type="AlphaFoldDB" id="A0A286IHX9"/>
<feature type="domain" description="DhaL" evidence="3">
    <location>
        <begin position="1"/>
        <end position="176"/>
    </location>
</feature>
<proteinExistence type="predicted"/>
<evidence type="ECO:0000313" key="5">
    <source>
        <dbReference type="Proteomes" id="UP000219465"/>
    </source>
</evidence>
<evidence type="ECO:0000259" key="3">
    <source>
        <dbReference type="PROSITE" id="PS51480"/>
    </source>
</evidence>
<dbReference type="GO" id="GO:0019563">
    <property type="term" value="P:glycerol catabolic process"/>
    <property type="evidence" value="ECO:0007669"/>
    <property type="project" value="TreeGrafter"/>
</dbReference>
<name>A0A286IHX9_9HYPH</name>
<dbReference type="PROSITE" id="PS51480">
    <property type="entry name" value="DHAL"/>
    <property type="match status" value="1"/>
</dbReference>
<sequence>MSADAFFRRLHAVVADEAARLNALDAAVGDGDHGSTMLRGLTKAVSAPDNLRAKAFMRASGGASGTLFGLILMAIEAHLETGADLHAGLAKACERICDLGEVKAGDKSMVDALYPAVEALQNKGLAASIDAARVGRDGTKDLRAQRGRAQYVEDGGRGHLDPGSVSVVLILETLAEVGDPA</sequence>
<dbReference type="SMART" id="SM01120">
    <property type="entry name" value="Dak2"/>
    <property type="match status" value="1"/>
</dbReference>
<evidence type="ECO:0000256" key="2">
    <source>
        <dbReference type="ARBA" id="ARBA00022777"/>
    </source>
</evidence>
<dbReference type="InterPro" id="IPR036117">
    <property type="entry name" value="DhaL_dom_sf"/>
</dbReference>
<dbReference type="EMBL" id="OCPC01000007">
    <property type="protein sequence ID" value="SOE18969.1"/>
    <property type="molecule type" value="Genomic_DNA"/>
</dbReference>
<dbReference type="OrthoDB" id="9800291at2"/>
<dbReference type="GO" id="GO:0005829">
    <property type="term" value="C:cytosol"/>
    <property type="evidence" value="ECO:0007669"/>
    <property type="project" value="TreeGrafter"/>
</dbReference>
<dbReference type="InterPro" id="IPR004007">
    <property type="entry name" value="DhaL_dom"/>
</dbReference>
<reference evidence="5" key="1">
    <citation type="submission" date="2017-08" db="EMBL/GenBank/DDBJ databases">
        <authorList>
            <person name="Varghese N."/>
            <person name="Submissions S."/>
        </authorList>
    </citation>
    <scope>NUCLEOTIDE SEQUENCE [LARGE SCALE GENOMIC DNA]</scope>
    <source>
        <strain evidence="5">KCTC 23107</strain>
    </source>
</reference>
<evidence type="ECO:0000313" key="4">
    <source>
        <dbReference type="EMBL" id="SOE18969.1"/>
    </source>
</evidence>
<keyword evidence="2 4" id="KW-0418">Kinase</keyword>
<dbReference type="RefSeq" id="WP_097109442.1">
    <property type="nucleotide sequence ID" value="NZ_OCPC01000007.1"/>
</dbReference>
<dbReference type="GO" id="GO:0004371">
    <property type="term" value="F:glycerone kinase activity"/>
    <property type="evidence" value="ECO:0007669"/>
    <property type="project" value="InterPro"/>
</dbReference>
<dbReference type="Proteomes" id="UP000219465">
    <property type="component" value="Unassembled WGS sequence"/>
</dbReference>
<evidence type="ECO:0000256" key="1">
    <source>
        <dbReference type="ARBA" id="ARBA00022679"/>
    </source>
</evidence>
<dbReference type="Pfam" id="PF02734">
    <property type="entry name" value="Dak2"/>
    <property type="match status" value="1"/>
</dbReference>
<dbReference type="Gene3D" id="1.25.40.340">
    <property type="match status" value="1"/>
</dbReference>
<protein>
    <submittedName>
        <fullName evidence="4">Dihydroxyacetone kinase-like protein</fullName>
    </submittedName>
</protein>
<accession>A0A286IHX9</accession>
<dbReference type="SUPFAM" id="SSF101473">
    <property type="entry name" value="DhaL-like"/>
    <property type="match status" value="1"/>
</dbReference>
<gene>
    <name evidence="4" type="ORF">SAMN05877838_3919</name>
</gene>
<dbReference type="PANTHER" id="PTHR28629:SF4">
    <property type="entry name" value="TRIOKINASE_FMN CYCLASE"/>
    <property type="match status" value="1"/>
</dbReference>
<organism evidence="4 5">
    <name type="scientific">Hoeflea halophila</name>
    <dbReference type="NCBI Taxonomy" id="714899"/>
    <lineage>
        <taxon>Bacteria</taxon>
        <taxon>Pseudomonadati</taxon>
        <taxon>Pseudomonadota</taxon>
        <taxon>Alphaproteobacteria</taxon>
        <taxon>Hyphomicrobiales</taxon>
        <taxon>Rhizobiaceae</taxon>
        <taxon>Hoeflea</taxon>
    </lineage>
</organism>